<name>A0A8S0VNS4_OLEEU</name>
<comment type="caution">
    <text evidence="3">The sequence shown here is derived from an EMBL/GenBank/DDBJ whole genome shotgun (WGS) entry which is preliminary data.</text>
</comment>
<feature type="compositionally biased region" description="Low complexity" evidence="1">
    <location>
        <begin position="1"/>
        <end position="25"/>
    </location>
</feature>
<sequence>MADQEQAMPQEQQPEQAQAEKSPAQTTQTEPPAAVAQAVDLTIQQLTGAADIPTPSPDPPGLQAPDSNLPRLSTVVALVNAARNTPSPQPVAIKTRRDTARKSTGPRFDPLPSGKVLPKPRRAPAPEPQPSTSSGRSRASKRREETEWEVRKVVTHRGEPPKREFRIQWGDRTYTWEPEENCRGCLDLVKQYCRAAEIRMTSLRPLPGGFAGEAKLVEENCATVDQVLAKVSQFGDPDGIKPQAFTEFQPRDALYIYQVARHFFVILYVHRKRIAWITDGANCYEEDEVAQDLVQEHFRGIEIVPIPYYGQSHASQCATSAAAAAIEFQRYYNLRRTPSHIRPPKSKIERIGAILHKAPEAKYTPWTPIDQQFKGVTCEECGKHWPNAKNRRVLTLHKCPK</sequence>
<dbReference type="Gramene" id="OE9A085321T1">
    <property type="protein sequence ID" value="OE9A085321C1"/>
    <property type="gene ID" value="OE9A085321"/>
</dbReference>
<dbReference type="Proteomes" id="UP000594638">
    <property type="component" value="Unassembled WGS sequence"/>
</dbReference>
<dbReference type="InterPro" id="IPR016197">
    <property type="entry name" value="Chromo-like_dom_sf"/>
</dbReference>
<evidence type="ECO:0000256" key="1">
    <source>
        <dbReference type="SAM" id="MobiDB-lite"/>
    </source>
</evidence>
<feature type="region of interest" description="Disordered" evidence="1">
    <location>
        <begin position="1"/>
        <end position="147"/>
    </location>
</feature>
<organism evidence="3 4">
    <name type="scientific">Olea europaea subsp. europaea</name>
    <dbReference type="NCBI Taxonomy" id="158383"/>
    <lineage>
        <taxon>Eukaryota</taxon>
        <taxon>Viridiplantae</taxon>
        <taxon>Streptophyta</taxon>
        <taxon>Embryophyta</taxon>
        <taxon>Tracheophyta</taxon>
        <taxon>Spermatophyta</taxon>
        <taxon>Magnoliopsida</taxon>
        <taxon>eudicotyledons</taxon>
        <taxon>Gunneridae</taxon>
        <taxon>Pentapetalae</taxon>
        <taxon>asterids</taxon>
        <taxon>lamiids</taxon>
        <taxon>Lamiales</taxon>
        <taxon>Oleaceae</taxon>
        <taxon>Oleeae</taxon>
        <taxon>Olea</taxon>
    </lineage>
</organism>
<proteinExistence type="predicted"/>
<accession>A0A8S0VNS4</accession>
<dbReference type="Gene3D" id="2.40.50.40">
    <property type="match status" value="1"/>
</dbReference>
<evidence type="ECO:0000259" key="2">
    <source>
        <dbReference type="SMART" id="SM00298"/>
    </source>
</evidence>
<dbReference type="EMBL" id="CACTIH010009866">
    <property type="protein sequence ID" value="CAA3033126.1"/>
    <property type="molecule type" value="Genomic_DNA"/>
</dbReference>
<evidence type="ECO:0000313" key="4">
    <source>
        <dbReference type="Proteomes" id="UP000594638"/>
    </source>
</evidence>
<dbReference type="SMART" id="SM00298">
    <property type="entry name" value="CHROMO"/>
    <property type="match status" value="1"/>
</dbReference>
<dbReference type="AlphaFoldDB" id="A0A8S0VNS4"/>
<reference evidence="3 4" key="1">
    <citation type="submission" date="2019-12" db="EMBL/GenBank/DDBJ databases">
        <authorList>
            <person name="Alioto T."/>
            <person name="Alioto T."/>
            <person name="Gomez Garrido J."/>
        </authorList>
    </citation>
    <scope>NUCLEOTIDE SEQUENCE [LARGE SCALE GENOMIC DNA]</scope>
</reference>
<dbReference type="InterPro" id="IPR000953">
    <property type="entry name" value="Chromo/chromo_shadow_dom"/>
</dbReference>
<gene>
    <name evidence="3" type="ORF">OLEA9_A085321</name>
</gene>
<protein>
    <recommendedName>
        <fullName evidence="2">Chromo domain-containing protein</fullName>
    </recommendedName>
</protein>
<dbReference type="SUPFAM" id="SSF54160">
    <property type="entry name" value="Chromo domain-like"/>
    <property type="match status" value="1"/>
</dbReference>
<evidence type="ECO:0000313" key="3">
    <source>
        <dbReference type="EMBL" id="CAA3033126.1"/>
    </source>
</evidence>
<keyword evidence="4" id="KW-1185">Reference proteome</keyword>
<dbReference type="CDD" id="cd00024">
    <property type="entry name" value="CD_CSD"/>
    <property type="match status" value="1"/>
</dbReference>
<feature type="domain" description="Chromo" evidence="2">
    <location>
        <begin position="147"/>
        <end position="197"/>
    </location>
</feature>